<feature type="binding site" evidence="16">
    <location>
        <position position="100"/>
    </location>
    <ligand>
        <name>substrate</name>
    </ligand>
</feature>
<evidence type="ECO:0000256" key="12">
    <source>
        <dbReference type="ARBA" id="ARBA00022958"/>
    </source>
</evidence>
<feature type="binding site" evidence="16">
    <location>
        <begin position="107"/>
        <end position="110"/>
    </location>
    <ligand>
        <name>substrate</name>
    </ligand>
</feature>
<sequence length="256" mass="28649">MLLAIDIENRKADFGLFDKDKMLYNFSIKSNQDRSANELSLLIKLLLREKNINSGEIDDLIISSVVPEVDRTYEEVSKLICGKSPIFISAGLKIGINIKYDNPKDVGSDRIIRAVGGKKLYKDNIVIISASSITTIDYINSKKEFLGGVIMPGASLFQESLAKESAKLFQVEIKKSDKILGNSTTKAMQKGIYFAYQKAISAIVEEIIKENDLDIKETTIISTGEFAKLLDDDNYKIQEIPYLGLFGLKTIYDLNR</sequence>
<comment type="subunit">
    <text evidence="5 16">Homodimer.</text>
</comment>
<evidence type="ECO:0000256" key="5">
    <source>
        <dbReference type="ARBA" id="ARBA00011738"/>
    </source>
</evidence>
<protein>
    <recommendedName>
        <fullName evidence="15 16">Type III pantothenate kinase</fullName>
        <ecNumber evidence="6 16">2.7.1.33</ecNumber>
    </recommendedName>
    <alternativeName>
        <fullName evidence="16">PanK-III</fullName>
    </alternativeName>
    <alternativeName>
        <fullName evidence="16">Pantothenic acid kinase</fullName>
    </alternativeName>
</protein>
<evidence type="ECO:0000256" key="10">
    <source>
        <dbReference type="ARBA" id="ARBA00022777"/>
    </source>
</evidence>
<comment type="similarity">
    <text evidence="14 16">Belongs to the type III pantothenate kinase family.</text>
</comment>
<proteinExistence type="inferred from homology"/>
<evidence type="ECO:0000256" key="11">
    <source>
        <dbReference type="ARBA" id="ARBA00022840"/>
    </source>
</evidence>
<dbReference type="EMBL" id="LRPM01000029">
    <property type="protein sequence ID" value="KWZ78294.1"/>
    <property type="molecule type" value="Genomic_DNA"/>
</dbReference>
<evidence type="ECO:0000256" key="1">
    <source>
        <dbReference type="ARBA" id="ARBA00001206"/>
    </source>
</evidence>
<feature type="binding site" evidence="16">
    <location>
        <position position="184"/>
    </location>
    <ligand>
        <name>substrate</name>
    </ligand>
</feature>
<dbReference type="InterPro" id="IPR043129">
    <property type="entry name" value="ATPase_NBD"/>
</dbReference>
<keyword evidence="13 16" id="KW-0173">Coenzyme A biosynthesis</keyword>
<organism evidence="17 18">
    <name type="scientific">Anaerococcus tetradius</name>
    <dbReference type="NCBI Taxonomy" id="33036"/>
    <lineage>
        <taxon>Bacteria</taxon>
        <taxon>Bacillati</taxon>
        <taxon>Bacillota</taxon>
        <taxon>Tissierellia</taxon>
        <taxon>Tissierellales</taxon>
        <taxon>Peptoniphilaceae</taxon>
        <taxon>Anaerococcus</taxon>
    </lineage>
</organism>
<evidence type="ECO:0000256" key="16">
    <source>
        <dbReference type="HAMAP-Rule" id="MF_01274"/>
    </source>
</evidence>
<keyword evidence="12 16" id="KW-0630">Potassium</keyword>
<feature type="binding site" evidence="16">
    <location>
        <position position="132"/>
    </location>
    <ligand>
        <name>ATP</name>
        <dbReference type="ChEBI" id="CHEBI:30616"/>
    </ligand>
</feature>
<evidence type="ECO:0000256" key="9">
    <source>
        <dbReference type="ARBA" id="ARBA00022741"/>
    </source>
</evidence>
<reference evidence="18" key="1">
    <citation type="submission" date="2016-01" db="EMBL/GenBank/DDBJ databases">
        <authorList>
            <person name="Mitreva M."/>
            <person name="Pepin K.H."/>
            <person name="Mihindukulasuriya K.A."/>
            <person name="Fulton R."/>
            <person name="Fronick C."/>
            <person name="O'Laughlin M."/>
            <person name="Miner T."/>
            <person name="Herter B."/>
            <person name="Rosa B.A."/>
            <person name="Cordes M."/>
            <person name="Tomlinson C."/>
            <person name="Wollam A."/>
            <person name="Palsikar V.B."/>
            <person name="Mardis E.R."/>
            <person name="Wilson R.K."/>
        </authorList>
    </citation>
    <scope>NUCLEOTIDE SEQUENCE [LARGE SCALE GENOMIC DNA]</scope>
    <source>
        <strain evidence="18">MJR8151</strain>
    </source>
</reference>
<evidence type="ECO:0000256" key="14">
    <source>
        <dbReference type="ARBA" id="ARBA00038036"/>
    </source>
</evidence>
<dbReference type="GO" id="GO:0015937">
    <property type="term" value="P:coenzyme A biosynthetic process"/>
    <property type="evidence" value="ECO:0007669"/>
    <property type="project" value="UniProtKB-UniRule"/>
</dbReference>
<comment type="catalytic activity">
    <reaction evidence="1 16">
        <text>(R)-pantothenate + ATP = (R)-4'-phosphopantothenate + ADP + H(+)</text>
        <dbReference type="Rhea" id="RHEA:16373"/>
        <dbReference type="ChEBI" id="CHEBI:10986"/>
        <dbReference type="ChEBI" id="CHEBI:15378"/>
        <dbReference type="ChEBI" id="CHEBI:29032"/>
        <dbReference type="ChEBI" id="CHEBI:30616"/>
        <dbReference type="ChEBI" id="CHEBI:456216"/>
        <dbReference type="EC" id="2.7.1.33"/>
    </reaction>
</comment>
<dbReference type="PATRIC" id="fig|33036.3.peg.822"/>
<dbReference type="CDD" id="cd24015">
    <property type="entry name" value="ASKHA_NBD_PanK-III"/>
    <property type="match status" value="1"/>
</dbReference>
<evidence type="ECO:0000256" key="6">
    <source>
        <dbReference type="ARBA" id="ARBA00012102"/>
    </source>
</evidence>
<dbReference type="STRING" id="33036.HMPREF3200_00829"/>
<dbReference type="GO" id="GO:0005524">
    <property type="term" value="F:ATP binding"/>
    <property type="evidence" value="ECO:0007669"/>
    <property type="project" value="UniProtKB-UniRule"/>
</dbReference>
<keyword evidence="10 16" id="KW-0418">Kinase</keyword>
<dbReference type="SUPFAM" id="SSF53067">
    <property type="entry name" value="Actin-like ATPase domain"/>
    <property type="match status" value="2"/>
</dbReference>
<evidence type="ECO:0000256" key="2">
    <source>
        <dbReference type="ARBA" id="ARBA00001958"/>
    </source>
</evidence>
<dbReference type="PANTHER" id="PTHR34265">
    <property type="entry name" value="TYPE III PANTOTHENATE KINASE"/>
    <property type="match status" value="1"/>
</dbReference>
<name>A0A133KFS9_9FIRM</name>
<comment type="function">
    <text evidence="16">Catalyzes the phosphorylation of pantothenate (Pan), the first step in CoA biosynthesis.</text>
</comment>
<evidence type="ECO:0000256" key="3">
    <source>
        <dbReference type="ARBA" id="ARBA00004496"/>
    </source>
</evidence>
<comment type="caution">
    <text evidence="17">The sequence shown here is derived from an EMBL/GenBank/DDBJ whole genome shotgun (WGS) entry which is preliminary data.</text>
</comment>
<keyword evidence="7 16" id="KW-0963">Cytoplasm</keyword>
<dbReference type="EC" id="2.7.1.33" evidence="6 16"/>
<evidence type="ECO:0000313" key="17">
    <source>
        <dbReference type="EMBL" id="KWZ78294.1"/>
    </source>
</evidence>
<evidence type="ECO:0000256" key="13">
    <source>
        <dbReference type="ARBA" id="ARBA00022993"/>
    </source>
</evidence>
<evidence type="ECO:0000256" key="8">
    <source>
        <dbReference type="ARBA" id="ARBA00022679"/>
    </source>
</evidence>
<dbReference type="InterPro" id="IPR004619">
    <property type="entry name" value="Type_III_PanK"/>
</dbReference>
<comment type="cofactor">
    <cofactor evidence="16">
        <name>NH4(+)</name>
        <dbReference type="ChEBI" id="CHEBI:28938"/>
    </cofactor>
    <cofactor evidence="16">
        <name>K(+)</name>
        <dbReference type="ChEBI" id="CHEBI:29103"/>
    </cofactor>
    <text evidence="16">A monovalent cation. Ammonium or potassium.</text>
</comment>
<feature type="active site" description="Proton acceptor" evidence="16">
    <location>
        <position position="109"/>
    </location>
</feature>
<keyword evidence="9 16" id="KW-0547">Nucleotide-binding</keyword>
<evidence type="ECO:0000256" key="7">
    <source>
        <dbReference type="ARBA" id="ARBA00022490"/>
    </source>
</evidence>
<keyword evidence="18" id="KW-1185">Reference proteome</keyword>
<dbReference type="GO" id="GO:0005737">
    <property type="term" value="C:cytoplasm"/>
    <property type="evidence" value="ECO:0007669"/>
    <property type="project" value="UniProtKB-SubCell"/>
</dbReference>
<evidence type="ECO:0000313" key="18">
    <source>
        <dbReference type="Proteomes" id="UP000070383"/>
    </source>
</evidence>
<dbReference type="OrthoDB" id="9804707at2"/>
<dbReference type="Proteomes" id="UP000070383">
    <property type="component" value="Unassembled WGS sequence"/>
</dbReference>
<accession>A0A133KFS9</accession>
<comment type="caution">
    <text evidence="16">Lacks conserved residue(s) required for the propagation of feature annotation.</text>
</comment>
<dbReference type="GO" id="GO:0004594">
    <property type="term" value="F:pantothenate kinase activity"/>
    <property type="evidence" value="ECO:0007669"/>
    <property type="project" value="UniProtKB-UniRule"/>
</dbReference>
<dbReference type="Pfam" id="PF03309">
    <property type="entry name" value="Pan_kinase"/>
    <property type="match status" value="1"/>
</dbReference>
<dbReference type="AlphaFoldDB" id="A0A133KFS9"/>
<dbReference type="PANTHER" id="PTHR34265:SF1">
    <property type="entry name" value="TYPE III PANTOTHENATE KINASE"/>
    <property type="match status" value="1"/>
</dbReference>
<dbReference type="HAMAP" id="MF_01274">
    <property type="entry name" value="Pantothen_kinase_3"/>
    <property type="match status" value="1"/>
</dbReference>
<dbReference type="Gene3D" id="3.30.420.40">
    <property type="match status" value="2"/>
</dbReference>
<dbReference type="NCBIfam" id="TIGR00671">
    <property type="entry name" value="baf"/>
    <property type="match status" value="1"/>
</dbReference>
<comment type="subcellular location">
    <subcellularLocation>
        <location evidence="3 16">Cytoplasm</location>
    </subcellularLocation>
</comment>
<evidence type="ECO:0000256" key="4">
    <source>
        <dbReference type="ARBA" id="ARBA00005225"/>
    </source>
</evidence>
<gene>
    <name evidence="16" type="primary">coaX</name>
    <name evidence="17" type="ORF">HMPREF3200_00829</name>
</gene>
<dbReference type="UniPathway" id="UPA00241">
    <property type="reaction ID" value="UER00352"/>
</dbReference>
<comment type="cofactor">
    <cofactor evidence="2">
        <name>K(+)</name>
        <dbReference type="ChEBI" id="CHEBI:29103"/>
    </cofactor>
</comment>
<keyword evidence="11 16" id="KW-0067">ATP-binding</keyword>
<keyword evidence="8 16" id="KW-0808">Transferase</keyword>
<comment type="pathway">
    <text evidence="4 16">Cofactor biosynthesis; coenzyme A biosynthesis; CoA from (R)-pantothenate: step 1/5.</text>
</comment>
<dbReference type="RefSeq" id="WP_060929284.1">
    <property type="nucleotide sequence ID" value="NZ_KQ955271.1"/>
</dbReference>
<evidence type="ECO:0000256" key="15">
    <source>
        <dbReference type="ARBA" id="ARBA00040883"/>
    </source>
</evidence>
<feature type="binding site" evidence="16">
    <location>
        <begin position="6"/>
        <end position="13"/>
    </location>
    <ligand>
        <name>ATP</name>
        <dbReference type="ChEBI" id="CHEBI:30616"/>
    </ligand>
</feature>